<reference evidence="2" key="1">
    <citation type="submission" date="2021-02" db="EMBL/GenBank/DDBJ databases">
        <authorList>
            <person name="Nowell W R."/>
        </authorList>
    </citation>
    <scope>NUCLEOTIDE SEQUENCE</scope>
</reference>
<evidence type="ECO:0000256" key="1">
    <source>
        <dbReference type="SAM" id="MobiDB-lite"/>
    </source>
</evidence>
<feature type="compositionally biased region" description="Polar residues" evidence="1">
    <location>
        <begin position="1"/>
        <end position="15"/>
    </location>
</feature>
<organism evidence="2 3">
    <name type="scientific">Rotaria socialis</name>
    <dbReference type="NCBI Taxonomy" id="392032"/>
    <lineage>
        <taxon>Eukaryota</taxon>
        <taxon>Metazoa</taxon>
        <taxon>Spiralia</taxon>
        <taxon>Gnathifera</taxon>
        <taxon>Rotifera</taxon>
        <taxon>Eurotatoria</taxon>
        <taxon>Bdelloidea</taxon>
        <taxon>Philodinida</taxon>
        <taxon>Philodinidae</taxon>
        <taxon>Rotaria</taxon>
    </lineage>
</organism>
<comment type="caution">
    <text evidence="2">The sequence shown here is derived from an EMBL/GenBank/DDBJ whole genome shotgun (WGS) entry which is preliminary data.</text>
</comment>
<dbReference type="Proteomes" id="UP000663873">
    <property type="component" value="Unassembled WGS sequence"/>
</dbReference>
<keyword evidence="3" id="KW-1185">Reference proteome</keyword>
<sequence>SKLTPTSPTQESSATAVAAPKPTRDAPAKPHSATTKPKLPAASSAASSTTTTTTATTAAVAA</sequence>
<feature type="non-terminal residue" evidence="2">
    <location>
        <position position="62"/>
    </location>
</feature>
<dbReference type="EMBL" id="CAJOBP010098516">
    <property type="protein sequence ID" value="CAF4969275.1"/>
    <property type="molecule type" value="Genomic_DNA"/>
</dbReference>
<evidence type="ECO:0000313" key="3">
    <source>
        <dbReference type="Proteomes" id="UP000663873"/>
    </source>
</evidence>
<name>A0A821ZDR4_9BILA</name>
<feature type="non-terminal residue" evidence="2">
    <location>
        <position position="1"/>
    </location>
</feature>
<feature type="compositionally biased region" description="Low complexity" evidence="1">
    <location>
        <begin position="41"/>
        <end position="62"/>
    </location>
</feature>
<protein>
    <submittedName>
        <fullName evidence="2">Uncharacterized protein</fullName>
    </submittedName>
</protein>
<evidence type="ECO:0000313" key="2">
    <source>
        <dbReference type="EMBL" id="CAF4969275.1"/>
    </source>
</evidence>
<feature type="region of interest" description="Disordered" evidence="1">
    <location>
        <begin position="1"/>
        <end position="62"/>
    </location>
</feature>
<dbReference type="AlphaFoldDB" id="A0A821ZDR4"/>
<accession>A0A821ZDR4</accession>
<proteinExistence type="predicted"/>
<gene>
    <name evidence="2" type="ORF">UJA718_LOCUS48667</name>
</gene>